<dbReference type="SMART" id="SM00324">
    <property type="entry name" value="RhoGAP"/>
    <property type="match status" value="1"/>
</dbReference>
<feature type="region of interest" description="Disordered" evidence="1">
    <location>
        <begin position="315"/>
        <end position="336"/>
    </location>
</feature>
<dbReference type="InterPro" id="IPR008936">
    <property type="entry name" value="Rho_GTPase_activation_prot"/>
</dbReference>
<feature type="compositionally biased region" description="Basic and acidic residues" evidence="1">
    <location>
        <begin position="56"/>
        <end position="67"/>
    </location>
</feature>
<dbReference type="SUPFAM" id="SSF48350">
    <property type="entry name" value="GTPase activation domain, GAP"/>
    <property type="match status" value="1"/>
</dbReference>
<dbReference type="GO" id="GO:0005096">
    <property type="term" value="F:GTPase activator activity"/>
    <property type="evidence" value="ECO:0007669"/>
    <property type="project" value="TreeGrafter"/>
</dbReference>
<reference evidence="3" key="1">
    <citation type="submission" date="2022-08" db="EMBL/GenBank/DDBJ databases">
        <title>Novel sulphate-reducing endosymbionts in the free-living metamonad Anaeramoeba.</title>
        <authorList>
            <person name="Jerlstrom-Hultqvist J."/>
            <person name="Cepicka I."/>
            <person name="Gallot-Lavallee L."/>
            <person name="Salas-Leiva D."/>
            <person name="Curtis B.A."/>
            <person name="Zahonova K."/>
            <person name="Pipaliya S."/>
            <person name="Dacks J."/>
            <person name="Roger A.J."/>
        </authorList>
    </citation>
    <scope>NUCLEOTIDE SEQUENCE</scope>
    <source>
        <strain evidence="3">Busselton2</strain>
    </source>
</reference>
<protein>
    <submittedName>
        <fullName evidence="3">Rho gtpase-activating protein 68f</fullName>
    </submittedName>
</protein>
<dbReference type="Pfam" id="PF00620">
    <property type="entry name" value="RhoGAP"/>
    <property type="match status" value="1"/>
</dbReference>
<comment type="caution">
    <text evidence="3">The sequence shown here is derived from an EMBL/GenBank/DDBJ whole genome shotgun (WGS) entry which is preliminary data.</text>
</comment>
<dbReference type="CDD" id="cd00159">
    <property type="entry name" value="RhoGAP"/>
    <property type="match status" value="1"/>
</dbReference>
<dbReference type="EMBL" id="JANTQA010000026">
    <property type="protein sequence ID" value="KAJ3442891.1"/>
    <property type="molecule type" value="Genomic_DNA"/>
</dbReference>
<feature type="region of interest" description="Disordered" evidence="1">
    <location>
        <begin position="1"/>
        <end position="67"/>
    </location>
</feature>
<accession>A0AAV7ZLL8</accession>
<evidence type="ECO:0000259" key="2">
    <source>
        <dbReference type="PROSITE" id="PS50238"/>
    </source>
</evidence>
<dbReference type="InterPro" id="IPR000198">
    <property type="entry name" value="RhoGAP_dom"/>
</dbReference>
<organism evidence="3 4">
    <name type="scientific">Anaeramoeba flamelloides</name>
    <dbReference type="NCBI Taxonomy" id="1746091"/>
    <lineage>
        <taxon>Eukaryota</taxon>
        <taxon>Metamonada</taxon>
        <taxon>Anaeramoebidae</taxon>
        <taxon>Anaeramoeba</taxon>
    </lineage>
</organism>
<feature type="compositionally biased region" description="Basic and acidic residues" evidence="1">
    <location>
        <begin position="20"/>
        <end position="41"/>
    </location>
</feature>
<dbReference type="Gene3D" id="1.10.555.10">
    <property type="entry name" value="Rho GTPase activation protein"/>
    <property type="match status" value="1"/>
</dbReference>
<evidence type="ECO:0000313" key="3">
    <source>
        <dbReference type="EMBL" id="KAJ3442891.1"/>
    </source>
</evidence>
<proteinExistence type="predicted"/>
<feature type="region of interest" description="Disordered" evidence="1">
    <location>
        <begin position="367"/>
        <end position="394"/>
    </location>
</feature>
<dbReference type="PANTHER" id="PTHR45808:SF2">
    <property type="entry name" value="RHO GTPASE-ACTIVATING PROTEIN 68F"/>
    <property type="match status" value="1"/>
</dbReference>
<dbReference type="Proteomes" id="UP001146793">
    <property type="component" value="Unassembled WGS sequence"/>
</dbReference>
<evidence type="ECO:0000256" key="1">
    <source>
        <dbReference type="SAM" id="MobiDB-lite"/>
    </source>
</evidence>
<dbReference type="PROSITE" id="PS50096">
    <property type="entry name" value="IQ"/>
    <property type="match status" value="1"/>
</dbReference>
<feature type="compositionally biased region" description="Basic and acidic residues" evidence="1">
    <location>
        <begin position="325"/>
        <end position="336"/>
    </location>
</feature>
<evidence type="ECO:0000313" key="4">
    <source>
        <dbReference type="Proteomes" id="UP001146793"/>
    </source>
</evidence>
<dbReference type="PROSITE" id="PS50238">
    <property type="entry name" value="RHOGAP"/>
    <property type="match status" value="1"/>
</dbReference>
<dbReference type="PANTHER" id="PTHR45808">
    <property type="entry name" value="RHO GTPASE-ACTIVATING PROTEIN 68F"/>
    <property type="match status" value="1"/>
</dbReference>
<sequence length="557" mass="64904">MSTVSKAFKKTANLFHPKNRKESSESTKSETDNKKSEERPNLNKTQFTKSEGSIISHDKKNRLSEKESSSNCSLLIKSVSLDGNGISSDPNQTNPLVFGSSLVCLIQRENNEDKVPVFLKSTATRIREKYLEEEGLFRISGNQKRILELKKQLNEKGNYDFSQFEKPHTIAGLMKLFFRDLSEPLLTFRLFNSWNNARNIEQMKLLISKLPFEHQTTLRYLINFLKDVSEHSNLNKMNAKNLAAVFGPNLSKSKHNELAIGSVYPIEKMILEFDEMFSGVNTNKKPNNNFMFNLQNSPYFKGLSNNELEQLRKDIQNSDQTNISKELKEDKEQPKEIENEKLDWENGQINVPSNFLNSSNFNQMKQRHGNLKRKKILNQKSPKSKKNTPPLTQNDKLVQETYISSLLWLMEFDRAPFNIALDKGQESTTKRKETISLILNVYRNSDFDFSKQMEDSITIILENVIFQKPLNLNMKFSETVLLLRILLTEILLFEQNFKKEFERLPKEEKDWCPISRQIIQFKITKEILKILAAREIQRNFRGFYIKKQINKKTTNNK</sequence>
<dbReference type="GO" id="GO:0005737">
    <property type="term" value="C:cytoplasm"/>
    <property type="evidence" value="ECO:0007669"/>
    <property type="project" value="TreeGrafter"/>
</dbReference>
<feature type="domain" description="Rho-GAP" evidence="2">
    <location>
        <begin position="100"/>
        <end position="277"/>
    </location>
</feature>
<dbReference type="AlphaFoldDB" id="A0AAV7ZLL8"/>
<feature type="compositionally biased region" description="Polar residues" evidence="1">
    <location>
        <begin position="42"/>
        <end position="53"/>
    </location>
</feature>
<dbReference type="GO" id="GO:0007264">
    <property type="term" value="P:small GTPase-mediated signal transduction"/>
    <property type="evidence" value="ECO:0007669"/>
    <property type="project" value="TreeGrafter"/>
</dbReference>
<name>A0AAV7ZLL8_9EUKA</name>
<feature type="compositionally biased region" description="Basic residues" evidence="1">
    <location>
        <begin position="367"/>
        <end position="386"/>
    </location>
</feature>
<gene>
    <name evidence="3" type="ORF">M0812_12643</name>
</gene>